<evidence type="ECO:0000313" key="2">
    <source>
        <dbReference type="EMBL" id="KAB7515346.1"/>
    </source>
</evidence>
<comment type="caution">
    <text evidence="2">The sequence shown here is derived from an EMBL/GenBank/DDBJ whole genome shotgun (WGS) entry which is preliminary data.</text>
</comment>
<evidence type="ECO:0000259" key="1">
    <source>
        <dbReference type="Pfam" id="PF00850"/>
    </source>
</evidence>
<dbReference type="InterPro" id="IPR023801">
    <property type="entry name" value="His_deacetylse_dom"/>
</dbReference>
<dbReference type="RefSeq" id="WP_152120345.1">
    <property type="nucleotide sequence ID" value="NZ_QJOW01000003.1"/>
</dbReference>
<dbReference type="GO" id="GO:0040029">
    <property type="term" value="P:epigenetic regulation of gene expression"/>
    <property type="evidence" value="ECO:0007669"/>
    <property type="project" value="TreeGrafter"/>
</dbReference>
<name>A0A5N5U9M6_9EURY</name>
<accession>A0A5N5U9M6</accession>
<dbReference type="Gene3D" id="3.40.800.20">
    <property type="entry name" value="Histone deacetylase domain"/>
    <property type="match status" value="1"/>
</dbReference>
<dbReference type="PRINTS" id="PR01270">
    <property type="entry name" value="HDASUPER"/>
</dbReference>
<dbReference type="InterPro" id="IPR000286">
    <property type="entry name" value="HDACs"/>
</dbReference>
<evidence type="ECO:0000313" key="3">
    <source>
        <dbReference type="Proteomes" id="UP000326302"/>
    </source>
</evidence>
<dbReference type="GO" id="GO:0004407">
    <property type="term" value="F:histone deacetylase activity"/>
    <property type="evidence" value="ECO:0007669"/>
    <property type="project" value="TreeGrafter"/>
</dbReference>
<protein>
    <submittedName>
        <fullName evidence="2">Histone deacetylase</fullName>
    </submittedName>
</protein>
<gene>
    <name evidence="2" type="ORF">DMP03_08965</name>
</gene>
<dbReference type="CDD" id="cd09992">
    <property type="entry name" value="HDAC_classII"/>
    <property type="match status" value="1"/>
</dbReference>
<dbReference type="EMBL" id="QJOW01000003">
    <property type="protein sequence ID" value="KAB7515346.1"/>
    <property type="molecule type" value="Genomic_DNA"/>
</dbReference>
<dbReference type="InterPro" id="IPR023696">
    <property type="entry name" value="Ureohydrolase_dom_sf"/>
</dbReference>
<sequence length="334" mass="36051">MRFGYREVCLRHDTGARHPESADRLRAIKRGLSKEHGVAYEEGRLASAEEILAVHESNYVDELEQFCADGGGTWDADTVAVEASWEAARAAAGLSLWAGDVALDGDGGRETPFAVGRPPGHHAEADDAMGFCLFNNVAVAAAGALERDDVDRVAVFDWDVHHGNGTQHIFEDDPDVFYVSTHERGLFPGTGDLRETGTGEGQGTTMNIPFPGGCGDAEYLAAIDEAITPAFEQYDPDLLFVSAGFDAHRKDPISRQRVSTEGYGLLTDRMIDLADRCGAGLAFVLEGGYGLEALSESVRKVNSVFDGYTPAENEEEVAARGRSTIDDVREVHDL</sequence>
<organism evidence="2 3">
    <name type="scientific">Halosegnis rubeus</name>
    <dbReference type="NCBI Taxonomy" id="2212850"/>
    <lineage>
        <taxon>Archaea</taxon>
        <taxon>Methanobacteriati</taxon>
        <taxon>Methanobacteriota</taxon>
        <taxon>Stenosarchaea group</taxon>
        <taxon>Halobacteria</taxon>
        <taxon>Halobacteriales</taxon>
        <taxon>Natronomonadaceae</taxon>
        <taxon>Halosegnis</taxon>
    </lineage>
</organism>
<reference evidence="2 3" key="1">
    <citation type="submission" date="2019-10" db="EMBL/GenBank/DDBJ databases">
        <title>Unraveling microbial dark matter from salterns through culturing: the case of the genus Halosegnis.</title>
        <authorList>
            <person name="Duran-Viseras A."/>
            <person name="Andrei A.-S."/>
            <person name="Vera-Gargallo B."/>
            <person name="Ghai R."/>
            <person name="Sanchez-Porro C."/>
            <person name="Ventosa A."/>
        </authorList>
    </citation>
    <scope>NUCLEOTIDE SEQUENCE [LARGE SCALE GENOMIC DNA]</scope>
    <source>
        <strain evidence="2 3">F17-44</strain>
    </source>
</reference>
<feature type="domain" description="Histone deacetylase" evidence="1">
    <location>
        <begin position="18"/>
        <end position="302"/>
    </location>
</feature>
<dbReference type="InterPro" id="IPR037138">
    <property type="entry name" value="His_deacetylse_dom_sf"/>
</dbReference>
<dbReference type="AlphaFoldDB" id="A0A5N5U9M6"/>
<dbReference type="Proteomes" id="UP000326302">
    <property type="component" value="Unassembled WGS sequence"/>
</dbReference>
<dbReference type="PANTHER" id="PTHR10625:SF10">
    <property type="entry name" value="HISTONE DEACETYLASE HDAC1"/>
    <property type="match status" value="1"/>
</dbReference>
<dbReference type="Pfam" id="PF00850">
    <property type="entry name" value="Hist_deacetyl"/>
    <property type="match status" value="1"/>
</dbReference>
<dbReference type="OrthoDB" id="147549at2157"/>
<proteinExistence type="predicted"/>
<dbReference type="PANTHER" id="PTHR10625">
    <property type="entry name" value="HISTONE DEACETYLASE HDAC1-RELATED"/>
    <property type="match status" value="1"/>
</dbReference>
<dbReference type="SUPFAM" id="SSF52768">
    <property type="entry name" value="Arginase/deacetylase"/>
    <property type="match status" value="1"/>
</dbReference>